<reference evidence="2 3" key="1">
    <citation type="submission" date="2015-09" db="EMBL/GenBank/DDBJ databases">
        <title>Host preference determinants of Valsa canker pathogens revealed by comparative genomics.</title>
        <authorList>
            <person name="Yin Z."/>
            <person name="Huang L."/>
        </authorList>
    </citation>
    <scope>NUCLEOTIDE SEQUENCE [LARGE SCALE GENOMIC DNA]</scope>
    <source>
        <strain evidence="2 3">YSFL</strain>
    </source>
</reference>
<keyword evidence="1" id="KW-1133">Transmembrane helix</keyword>
<sequence length="412" mass="46610">MVQLPAGAQGVADGVLFWSFLCLFCNLLLIWLLWTSKEKGSYLFWISMFALIATISSIIQQIYTIVNYEDVMWDRLHKLKHMIEDGVPLVVAMNAQETGTNKVMVNIRWTCFMIEANLGFCWSFQLVQSVYGLMESPSMRRPLSFLNQIGKPLAVLSAVLVTSLMQLPSLKKSPVWMFFTANLFYVCSCAGALFMLGLILIEFIQTRLILRKLVRSAAKFGTLQQEPSCIHDRWLVIRVTIPMVFLSAFEGYNIANQLAYGKHSVEDVLTTKPDLTASTAVSIMNEFVPGCLAGLMLLLCFGTTRQFRRKLYRTFVPMRFQRPLAGRSVSPAMSAYAAMDDDPGVLSRQRRLSVERKMKIQVTTEVEVKLEVLEEPAPTKHNAGRSYRGAEQDTWEDRVPILAPKGGGIYWQ</sequence>
<dbReference type="Proteomes" id="UP000284375">
    <property type="component" value="Unassembled WGS sequence"/>
</dbReference>
<feature type="transmembrane region" description="Helical" evidence="1">
    <location>
        <begin position="176"/>
        <end position="201"/>
    </location>
</feature>
<evidence type="ECO:0000313" key="3">
    <source>
        <dbReference type="Proteomes" id="UP000284375"/>
    </source>
</evidence>
<feature type="transmembrane region" description="Helical" evidence="1">
    <location>
        <begin position="15"/>
        <end position="35"/>
    </location>
</feature>
<feature type="transmembrane region" description="Helical" evidence="1">
    <location>
        <begin position="107"/>
        <end position="133"/>
    </location>
</feature>
<keyword evidence="1" id="KW-0812">Transmembrane</keyword>
<organism evidence="2 3">
    <name type="scientific">Cytospora chrysosperma</name>
    <name type="common">Cytospora canker fungus</name>
    <name type="synonym">Sphaeria chrysosperma</name>
    <dbReference type="NCBI Taxonomy" id="252740"/>
    <lineage>
        <taxon>Eukaryota</taxon>
        <taxon>Fungi</taxon>
        <taxon>Dikarya</taxon>
        <taxon>Ascomycota</taxon>
        <taxon>Pezizomycotina</taxon>
        <taxon>Sordariomycetes</taxon>
        <taxon>Sordariomycetidae</taxon>
        <taxon>Diaporthales</taxon>
        <taxon>Cytosporaceae</taxon>
        <taxon>Cytospora</taxon>
    </lineage>
</organism>
<protein>
    <submittedName>
        <fullName evidence="2">Uncharacterized protein</fullName>
    </submittedName>
</protein>
<comment type="caution">
    <text evidence="2">The sequence shown here is derived from an EMBL/GenBank/DDBJ whole genome shotgun (WGS) entry which is preliminary data.</text>
</comment>
<keyword evidence="3" id="KW-1185">Reference proteome</keyword>
<dbReference type="AlphaFoldDB" id="A0A423WP80"/>
<feature type="transmembrane region" description="Helical" evidence="1">
    <location>
        <begin position="275"/>
        <end position="301"/>
    </location>
</feature>
<evidence type="ECO:0000313" key="2">
    <source>
        <dbReference type="EMBL" id="ROW05045.1"/>
    </source>
</evidence>
<accession>A0A423WP80</accession>
<gene>
    <name evidence="2" type="ORF">VSDG_00511</name>
</gene>
<evidence type="ECO:0000256" key="1">
    <source>
        <dbReference type="SAM" id="Phobius"/>
    </source>
</evidence>
<name>A0A423WP80_CYTCH</name>
<dbReference type="EMBL" id="LJZO01000001">
    <property type="protein sequence ID" value="ROW05045.1"/>
    <property type="molecule type" value="Genomic_DNA"/>
</dbReference>
<dbReference type="OrthoDB" id="5287295at2759"/>
<proteinExistence type="predicted"/>
<feature type="transmembrane region" description="Helical" evidence="1">
    <location>
        <begin position="153"/>
        <end position="170"/>
    </location>
</feature>
<feature type="transmembrane region" description="Helical" evidence="1">
    <location>
        <begin position="42"/>
        <end position="63"/>
    </location>
</feature>
<feature type="transmembrane region" description="Helical" evidence="1">
    <location>
        <begin position="235"/>
        <end position="255"/>
    </location>
</feature>
<keyword evidence="1" id="KW-0472">Membrane</keyword>